<reference evidence="5 6" key="1">
    <citation type="journal article" date="2016" name="Mol. Biol. Evol.">
        <title>Genome-Wide Survey of Gut Fungi (Harpellales) Reveals the First Horizontally Transferred Ubiquitin Gene from a Mosquito Host.</title>
        <authorList>
            <person name="Wang Y."/>
            <person name="White M.M."/>
            <person name="Kvist S."/>
            <person name="Moncalvo J.M."/>
        </authorList>
    </citation>
    <scope>NUCLEOTIDE SEQUENCE [LARGE SCALE GENOMIC DNA]</scope>
    <source>
        <strain evidence="5 6">ALG-7-W6</strain>
    </source>
</reference>
<dbReference type="CDD" id="cd19756">
    <property type="entry name" value="Bbox2"/>
    <property type="match status" value="1"/>
</dbReference>
<organism evidence="5 6">
    <name type="scientific">Smittium mucronatum</name>
    <dbReference type="NCBI Taxonomy" id="133383"/>
    <lineage>
        <taxon>Eukaryota</taxon>
        <taxon>Fungi</taxon>
        <taxon>Fungi incertae sedis</taxon>
        <taxon>Zoopagomycota</taxon>
        <taxon>Kickxellomycotina</taxon>
        <taxon>Harpellomycetes</taxon>
        <taxon>Harpellales</taxon>
        <taxon>Legeriomycetaceae</taxon>
        <taxon>Smittium</taxon>
    </lineage>
</organism>
<protein>
    <recommendedName>
        <fullName evidence="4">B box-type domain-containing protein</fullName>
    </recommendedName>
</protein>
<keyword evidence="2" id="KW-0175">Coiled coil</keyword>
<proteinExistence type="predicted"/>
<dbReference type="GO" id="GO:0051865">
    <property type="term" value="P:protein autoubiquitination"/>
    <property type="evidence" value="ECO:0007669"/>
    <property type="project" value="TreeGrafter"/>
</dbReference>
<dbReference type="Proteomes" id="UP000187455">
    <property type="component" value="Unassembled WGS sequence"/>
</dbReference>
<sequence>MFSIPSENFNQNLYPTLSNTNDAPPSSKFPEVFYPFIAADKSLDSPQDQLLLSNCSDITKENNNFDSFQSSFRRDVCDTHSNMRLEYWCLDCSMGLCEICIKQLDRHKLHSITSLASQYDLAYDSIYSKMENTLFVADTVANDLSQLENLSSSLDNNYKIAQNQLQAHLDNLEEETAFSLREAQKTLNQNRLVLTEYCQTLHNLIDTFQTFMEDSSRIEVVENSNQIINSLTSLTAPETIPSIPNSLPILTSSFKPQPQEITFVVENSNSLGRINNPIRISHDFTISGFVFQANIRRSRHKDGLPLVLLELTLENQRFSLNSFFDLEVGVSLLNYDSARLGSPSPAPTISIPNIEWSFGQTKQIQLLKFNDSFLSMMNDIPNLDTLSISISLGPSSYRDKSFLQQLYIEKLEQELQELKNGSSSFSSNSTFDLQNDESGPSSIEVKKNNQISLKLKLDSHLNNSVGDSENDSLKKEDIFSNSEEPQLIYVIPSDDFSICDAIESIEDKYEKISLKISQLELERITKANAISTINKKELFSRDNKHIHNSIQKFASIDSDSSLEPNSLSGNPIYESIDGKDSFSINKRFDFFSLVSNPDNDKESLCEPVPRSNDKKKSRPSIYLTKPGINPIKDTCNGNSPANSGTSSVKNFDSKIEEETKSKVAQISKVYQVTDLLRPKDNLDGGILKSGRSFRVPFAMSEDEEGEMLRPIRKAKSLKTVMSSSSRKGNFTKKRKEVPKEVFFPNEKHLLESIRLIQPEMANKLDQMMT</sequence>
<keyword evidence="1" id="KW-0863">Zinc-finger</keyword>
<keyword evidence="1" id="KW-0479">Metal-binding</keyword>
<dbReference type="PROSITE" id="PS50119">
    <property type="entry name" value="ZF_BBOX"/>
    <property type="match status" value="1"/>
</dbReference>
<feature type="compositionally biased region" description="Polar residues" evidence="3">
    <location>
        <begin position="430"/>
        <end position="441"/>
    </location>
</feature>
<dbReference type="Pfam" id="PF00643">
    <property type="entry name" value="zf-B_box"/>
    <property type="match status" value="1"/>
</dbReference>
<dbReference type="GO" id="GO:0006513">
    <property type="term" value="P:protein monoubiquitination"/>
    <property type="evidence" value="ECO:0007669"/>
    <property type="project" value="TreeGrafter"/>
</dbReference>
<dbReference type="GO" id="GO:0016235">
    <property type="term" value="C:aggresome"/>
    <property type="evidence" value="ECO:0007669"/>
    <property type="project" value="TreeGrafter"/>
</dbReference>
<dbReference type="STRING" id="133383.A0A1R0H3F4"/>
<evidence type="ECO:0000313" key="6">
    <source>
        <dbReference type="Proteomes" id="UP000187455"/>
    </source>
</evidence>
<evidence type="ECO:0000256" key="3">
    <source>
        <dbReference type="SAM" id="MobiDB-lite"/>
    </source>
</evidence>
<evidence type="ECO:0000313" key="5">
    <source>
        <dbReference type="EMBL" id="OLY83667.1"/>
    </source>
</evidence>
<dbReference type="SUPFAM" id="SSF57845">
    <property type="entry name" value="B-box zinc-binding domain"/>
    <property type="match status" value="1"/>
</dbReference>
<dbReference type="GO" id="GO:0031625">
    <property type="term" value="F:ubiquitin protein ligase binding"/>
    <property type="evidence" value="ECO:0007669"/>
    <property type="project" value="TreeGrafter"/>
</dbReference>
<evidence type="ECO:0000256" key="2">
    <source>
        <dbReference type="SAM" id="Coils"/>
    </source>
</evidence>
<evidence type="ECO:0000259" key="4">
    <source>
        <dbReference type="PROSITE" id="PS50119"/>
    </source>
</evidence>
<dbReference type="AlphaFoldDB" id="A0A1R0H3F4"/>
<feature type="region of interest" description="Disordered" evidence="3">
    <location>
        <begin position="598"/>
        <end position="648"/>
    </location>
</feature>
<evidence type="ECO:0000256" key="1">
    <source>
        <dbReference type="PROSITE-ProRule" id="PRU00024"/>
    </source>
</evidence>
<accession>A0A1R0H3F4</accession>
<dbReference type="InterPro" id="IPR000315">
    <property type="entry name" value="Znf_B-box"/>
</dbReference>
<dbReference type="GO" id="GO:0061630">
    <property type="term" value="F:ubiquitin protein ligase activity"/>
    <property type="evidence" value="ECO:0007669"/>
    <property type="project" value="TreeGrafter"/>
</dbReference>
<feature type="domain" description="B box-type" evidence="4">
    <location>
        <begin position="72"/>
        <end position="115"/>
    </location>
</feature>
<name>A0A1R0H3F4_9FUNG</name>
<dbReference type="GO" id="GO:0005164">
    <property type="term" value="F:tumor necrosis factor receptor binding"/>
    <property type="evidence" value="ECO:0007669"/>
    <property type="project" value="TreeGrafter"/>
</dbReference>
<dbReference type="InterPro" id="IPR053003">
    <property type="entry name" value="TRIM_RBCC_E3_ubiq-ligases"/>
</dbReference>
<dbReference type="PANTHER" id="PTHR36754:SF2">
    <property type="entry name" value="E3 UBIQUITIN-PROTEIN LIGASE TRIM37"/>
    <property type="match status" value="1"/>
</dbReference>
<gene>
    <name evidence="5" type="ORF">AYI68_g2190</name>
</gene>
<comment type="caution">
    <text evidence="5">The sequence shown here is derived from an EMBL/GenBank/DDBJ whole genome shotgun (WGS) entry which is preliminary data.</text>
</comment>
<dbReference type="OrthoDB" id="5800423at2759"/>
<dbReference type="EMBL" id="LSSL01000800">
    <property type="protein sequence ID" value="OLY83667.1"/>
    <property type="molecule type" value="Genomic_DNA"/>
</dbReference>
<keyword evidence="1" id="KW-0862">Zinc</keyword>
<dbReference type="GO" id="GO:0005778">
    <property type="term" value="C:peroxisomal membrane"/>
    <property type="evidence" value="ECO:0007669"/>
    <property type="project" value="TreeGrafter"/>
</dbReference>
<dbReference type="GO" id="GO:0008270">
    <property type="term" value="F:zinc ion binding"/>
    <property type="evidence" value="ECO:0007669"/>
    <property type="project" value="UniProtKB-KW"/>
</dbReference>
<feature type="coiled-coil region" evidence="2">
    <location>
        <begin position="144"/>
        <end position="189"/>
    </location>
</feature>
<feature type="compositionally biased region" description="Polar residues" evidence="3">
    <location>
        <begin position="635"/>
        <end position="648"/>
    </location>
</feature>
<feature type="region of interest" description="Disordered" evidence="3">
    <location>
        <begin position="419"/>
        <end position="443"/>
    </location>
</feature>
<dbReference type="Gene3D" id="3.30.160.60">
    <property type="entry name" value="Classic Zinc Finger"/>
    <property type="match status" value="1"/>
</dbReference>
<dbReference type="PANTHER" id="PTHR36754">
    <property type="entry name" value="E3 UBIQUITIN-PROTEIN LIGASE TRIM37"/>
    <property type="match status" value="1"/>
</dbReference>
<dbReference type="GO" id="GO:0070842">
    <property type="term" value="P:aggresome assembly"/>
    <property type="evidence" value="ECO:0007669"/>
    <property type="project" value="TreeGrafter"/>
</dbReference>
<keyword evidence="6" id="KW-1185">Reference proteome</keyword>